<organism evidence="1 2">
    <name type="scientific">Paracoccus zhejiangensis</name>
    <dbReference type="NCBI Taxonomy" id="1077935"/>
    <lineage>
        <taxon>Bacteria</taxon>
        <taxon>Pseudomonadati</taxon>
        <taxon>Pseudomonadota</taxon>
        <taxon>Alphaproteobacteria</taxon>
        <taxon>Rhodobacterales</taxon>
        <taxon>Paracoccaceae</taxon>
        <taxon>Paracoccus</taxon>
    </lineage>
</organism>
<evidence type="ECO:0000313" key="2">
    <source>
        <dbReference type="Proteomes" id="UP000234530"/>
    </source>
</evidence>
<accession>A0A2H5EYV5</accession>
<dbReference type="Proteomes" id="UP000234530">
    <property type="component" value="Chromosome"/>
</dbReference>
<evidence type="ECO:0000313" key="1">
    <source>
        <dbReference type="EMBL" id="AUH64475.1"/>
    </source>
</evidence>
<reference evidence="1 2" key="1">
    <citation type="journal article" date="2013" name="Antonie Van Leeuwenhoek">
        <title>Paracoccus zhejiangensis sp. nov., isolated from activated sludge in wastewater-treatment system.</title>
        <authorList>
            <person name="Wu Z.G."/>
            <person name="Zhang D.F."/>
            <person name="Liu Y.L."/>
            <person name="Wang F."/>
            <person name="Jiang X."/>
            <person name="Li C."/>
            <person name="Li S.P."/>
            <person name="Hong Q."/>
            <person name="Li W.J."/>
        </authorList>
    </citation>
    <scope>NUCLEOTIDE SEQUENCE [LARGE SCALE GENOMIC DNA]</scope>
    <source>
        <strain evidence="1 2">J6</strain>
    </source>
</reference>
<dbReference type="EMBL" id="CP025430">
    <property type="protein sequence ID" value="AUH64475.1"/>
    <property type="molecule type" value="Genomic_DNA"/>
</dbReference>
<sequence>MQAVNIRQGTAPGEDGDVTRFVSPEVRDKAWFNPSKPVIFVNGMMNDPSHHVESAMALSLMMGAPVYGVYNAKIGFAADLWQCLTDKLRLSAIQAQRPSGFEAWAKLIEVEYQLVKKAQPGLSKTDYVGSLLGSNKATQSLYRLLTGQGGMLGAPIYCHSQGNLITSNALTAVALAKGTQAISGLEVNSFGSPCRYWPPGIRRTNYAFTFDPVSMLDLRADLTSSKVGYSFSHGFPVVHGFKWYAEQDGEFVVNRFRWGSWGMTFSLDEKGLAKFCANQGDNVRRLRAIFDRLEKAHPTDSDDVALEYVKLLSDTQIARLKLLDAGFVTQLVRLLESGATFADERGAIERLKAA</sequence>
<proteinExistence type="predicted"/>
<dbReference type="OrthoDB" id="242387at2"/>
<name>A0A2H5EYV5_9RHOB</name>
<protein>
    <submittedName>
        <fullName evidence="1">Uncharacterized protein</fullName>
    </submittedName>
</protein>
<keyword evidence="2" id="KW-1185">Reference proteome</keyword>
<dbReference type="RefSeq" id="WP_101752508.1">
    <property type="nucleotide sequence ID" value="NZ_CP025430.1"/>
</dbReference>
<dbReference type="KEGG" id="pzh:CX676_10135"/>
<gene>
    <name evidence="1" type="ORF">CX676_10135</name>
</gene>
<dbReference type="AlphaFoldDB" id="A0A2H5EYV5"/>